<proteinExistence type="predicted"/>
<evidence type="ECO:0000313" key="8">
    <source>
        <dbReference type="EMBL" id="CEJ08528.1"/>
    </source>
</evidence>
<keyword evidence="2" id="KW-1003">Cell membrane</keyword>
<feature type="transmembrane region" description="Helical" evidence="6">
    <location>
        <begin position="110"/>
        <end position="132"/>
    </location>
</feature>
<feature type="transmembrane region" description="Helical" evidence="6">
    <location>
        <begin position="34"/>
        <end position="52"/>
    </location>
</feature>
<feature type="transmembrane region" description="Helical" evidence="6">
    <location>
        <begin position="59"/>
        <end position="76"/>
    </location>
</feature>
<feature type="transmembrane region" description="Helical" evidence="6">
    <location>
        <begin position="273"/>
        <end position="292"/>
    </location>
</feature>
<evidence type="ECO:0000256" key="1">
    <source>
        <dbReference type="ARBA" id="ARBA00004651"/>
    </source>
</evidence>
<dbReference type="InterPro" id="IPR001851">
    <property type="entry name" value="ABC_transp_permease"/>
</dbReference>
<dbReference type="KEGG" id="aacx:DEACI_1846"/>
<dbReference type="Proteomes" id="UP000836597">
    <property type="component" value="Chromosome"/>
</dbReference>
<sequence length="313" mass="32664">MKNRHLVFTGLVLLIALLLPLLTNDYIIQVGTEIAMYAALAAGWNLIGGITGYPSFGNVTFFGLGAILAGAFSVNWHWQYGLAGIVAVLIAGAFGFLLGLPILRLKGHYFSIATLALAQATLAVVTNVQFLGGGRGTSLPLIGSPLIFYYIMFGIAALSALVTYLIVHSQYGNTLLAIKSDEQAAQSVGINTVLAKSTAFALSALLGAMVGVVYAIWQSYIDPPTVFEPGITVLMLVMTLIGGAGTVAGPILGAVIIGLLTQLAMAFSQNASSLILGLGIIVVVLFLPQGILGRQRSGKGGKRKGKHSFSLRG</sequence>
<comment type="subcellular location">
    <subcellularLocation>
        <location evidence="1">Cell membrane</location>
        <topology evidence="1">Multi-pass membrane protein</topology>
    </subcellularLocation>
</comment>
<dbReference type="InterPro" id="IPR043428">
    <property type="entry name" value="LivM-like"/>
</dbReference>
<organism evidence="7">
    <name type="scientific">Acididesulfobacillus acetoxydans</name>
    <dbReference type="NCBI Taxonomy" id="1561005"/>
    <lineage>
        <taxon>Bacteria</taxon>
        <taxon>Bacillati</taxon>
        <taxon>Bacillota</taxon>
        <taxon>Clostridia</taxon>
        <taxon>Eubacteriales</taxon>
        <taxon>Peptococcaceae</taxon>
        <taxon>Acididesulfobacillus</taxon>
    </lineage>
</organism>
<reference evidence="8" key="1">
    <citation type="submission" date="2014-11" db="EMBL/GenBank/DDBJ databases">
        <authorList>
            <person name="Hornung B.V."/>
        </authorList>
    </citation>
    <scope>NUCLEOTIDE SEQUENCE</scope>
    <source>
        <strain evidence="8">INE</strain>
    </source>
</reference>
<dbReference type="PANTHER" id="PTHR30482">
    <property type="entry name" value="HIGH-AFFINITY BRANCHED-CHAIN AMINO ACID TRANSPORT SYSTEM PERMEASE"/>
    <property type="match status" value="1"/>
</dbReference>
<keyword evidence="3 6" id="KW-0812">Transmembrane</keyword>
<dbReference type="CDD" id="cd06581">
    <property type="entry name" value="TM_PBP1_LivM_like"/>
    <property type="match status" value="1"/>
</dbReference>
<keyword evidence="4 6" id="KW-1133">Transmembrane helix</keyword>
<dbReference type="GO" id="GO:0005886">
    <property type="term" value="C:plasma membrane"/>
    <property type="evidence" value="ECO:0007669"/>
    <property type="project" value="UniProtKB-SubCell"/>
</dbReference>
<keyword evidence="5 6" id="KW-0472">Membrane</keyword>
<dbReference type="GO" id="GO:0015658">
    <property type="term" value="F:branched-chain amino acid transmembrane transporter activity"/>
    <property type="evidence" value="ECO:0007669"/>
    <property type="project" value="InterPro"/>
</dbReference>
<gene>
    <name evidence="7" type="ORF">DEACI_1846</name>
    <name evidence="8" type="ORF">DEACI_3005</name>
</gene>
<dbReference type="Proteomes" id="UP001071230">
    <property type="component" value="Unassembled WGS sequence"/>
</dbReference>
<evidence type="ECO:0000313" key="7">
    <source>
        <dbReference type="EMBL" id="CAA7601193.1"/>
    </source>
</evidence>
<dbReference type="RefSeq" id="WP_240984751.1">
    <property type="nucleotide sequence ID" value="NZ_CDGJ01000082.1"/>
</dbReference>
<dbReference type="EMBL" id="LR746496">
    <property type="protein sequence ID" value="CAA7601193.1"/>
    <property type="molecule type" value="Genomic_DNA"/>
</dbReference>
<evidence type="ECO:0000256" key="5">
    <source>
        <dbReference type="ARBA" id="ARBA00023136"/>
    </source>
</evidence>
<evidence type="ECO:0000313" key="9">
    <source>
        <dbReference type="Proteomes" id="UP001071230"/>
    </source>
</evidence>
<dbReference type="Pfam" id="PF02653">
    <property type="entry name" value="BPD_transp_2"/>
    <property type="match status" value="1"/>
</dbReference>
<evidence type="ECO:0000256" key="4">
    <source>
        <dbReference type="ARBA" id="ARBA00022989"/>
    </source>
</evidence>
<feature type="transmembrane region" description="Helical" evidence="6">
    <location>
        <begin position="199"/>
        <end position="221"/>
    </location>
</feature>
<feature type="transmembrane region" description="Helical" evidence="6">
    <location>
        <begin position="147"/>
        <end position="167"/>
    </location>
</feature>
<evidence type="ECO:0000256" key="3">
    <source>
        <dbReference type="ARBA" id="ARBA00022692"/>
    </source>
</evidence>
<accession>A0A8S0VWT1</accession>
<dbReference type="EMBL" id="CDGJ01000082">
    <property type="protein sequence ID" value="CEJ08528.1"/>
    <property type="molecule type" value="Genomic_DNA"/>
</dbReference>
<keyword evidence="9" id="KW-1185">Reference proteome</keyword>
<feature type="transmembrane region" description="Helical" evidence="6">
    <location>
        <begin position="233"/>
        <end position="261"/>
    </location>
</feature>
<name>A0A8S0VWT1_9FIRM</name>
<reference evidence="7" key="2">
    <citation type="submission" date="2020-01" db="EMBL/GenBank/DDBJ databases">
        <authorList>
            <person name="Hornung B."/>
        </authorList>
    </citation>
    <scope>NUCLEOTIDE SEQUENCE</scope>
    <source>
        <strain evidence="7">PacBioINE</strain>
    </source>
</reference>
<evidence type="ECO:0000256" key="2">
    <source>
        <dbReference type="ARBA" id="ARBA00022475"/>
    </source>
</evidence>
<protein>
    <submittedName>
        <fullName evidence="8">Amino acid/amide ABC transporter membrane protein 2, HAAT</fullName>
    </submittedName>
    <submittedName>
        <fullName evidence="7">Branched-chain amino acid transport system / permease component</fullName>
    </submittedName>
</protein>
<dbReference type="AlphaFoldDB" id="A0A8S0VWT1"/>
<feature type="transmembrane region" description="Helical" evidence="6">
    <location>
        <begin position="82"/>
        <end position="103"/>
    </location>
</feature>
<evidence type="ECO:0000256" key="6">
    <source>
        <dbReference type="SAM" id="Phobius"/>
    </source>
</evidence>
<dbReference type="PANTHER" id="PTHR30482:SF10">
    <property type="entry name" value="HIGH-AFFINITY BRANCHED-CHAIN AMINO ACID TRANSPORT PROTEIN BRAE"/>
    <property type="match status" value="1"/>
</dbReference>